<dbReference type="PANTHER" id="PTHR21600:SF44">
    <property type="entry name" value="RIBOSOMAL LARGE SUBUNIT PSEUDOURIDINE SYNTHASE D"/>
    <property type="match status" value="1"/>
</dbReference>
<dbReference type="Gene3D" id="3.30.2350.10">
    <property type="entry name" value="Pseudouridine synthase"/>
    <property type="match status" value="1"/>
</dbReference>
<gene>
    <name evidence="8" type="ORF">ACFOOQ_06370</name>
</gene>
<dbReference type="InterPro" id="IPR006145">
    <property type="entry name" value="PsdUridine_synth_RsuA/RluA"/>
</dbReference>
<feature type="domain" description="Pseudouridine synthase RsuA/RluA-like" evidence="6">
    <location>
        <begin position="103"/>
        <end position="264"/>
    </location>
</feature>
<comment type="catalytic activity">
    <reaction evidence="5">
        <text>a uridine in RNA = a pseudouridine in RNA</text>
        <dbReference type="Rhea" id="RHEA:48348"/>
        <dbReference type="Rhea" id="RHEA-COMP:12068"/>
        <dbReference type="Rhea" id="RHEA-COMP:12069"/>
        <dbReference type="ChEBI" id="CHEBI:65314"/>
        <dbReference type="ChEBI" id="CHEBI:65315"/>
    </reaction>
</comment>
<dbReference type="CDD" id="cd02869">
    <property type="entry name" value="PseudoU_synth_RluA_like"/>
    <property type="match status" value="1"/>
</dbReference>
<evidence type="ECO:0000256" key="5">
    <source>
        <dbReference type="RuleBase" id="RU362028"/>
    </source>
</evidence>
<evidence type="ECO:0000256" key="3">
    <source>
        <dbReference type="ARBA" id="ARBA00036882"/>
    </source>
</evidence>
<sequence>MADTAIHLLAPVPPERAGERLDRWLAEAMPEADGAAPGVVPLSRSRLKALVLDGHVRLGGQTITDPSRKIKPGEAYTVAPPEAIAAEPEAQDIPLDVVFEDAHLIVVDKPAGLVVHPAPGTPERTLVNALLHHCGDSLSGIGGVKRPGIVHRIDKDTSGLIVAAKTDAAHQGLATLFATHDIERSYLALVWGHPSPLQGRIEGAIGRDPKDRKRMAVVSRNGKPAATLYATEKMIFDAKGQPVCALLRCDLETGRTHQIRVHLTAKGHPLVGDTLYGRSRSRRRFALDDALVATLTGFPRQALHAATLGFRHPVTGKELHFESPLPADMAGLIAALDPKNR</sequence>
<organism evidence="8 9">
    <name type="scientific">Ferrovibrio xuzhouensis</name>
    <dbReference type="NCBI Taxonomy" id="1576914"/>
    <lineage>
        <taxon>Bacteria</taxon>
        <taxon>Pseudomonadati</taxon>
        <taxon>Pseudomonadota</taxon>
        <taxon>Alphaproteobacteria</taxon>
        <taxon>Rhodospirillales</taxon>
        <taxon>Rhodospirillaceae</taxon>
        <taxon>Ferrovibrio</taxon>
    </lineage>
</organism>
<evidence type="ECO:0000259" key="6">
    <source>
        <dbReference type="Pfam" id="PF00849"/>
    </source>
</evidence>
<dbReference type="Proteomes" id="UP001595711">
    <property type="component" value="Unassembled WGS sequence"/>
</dbReference>
<dbReference type="SUPFAM" id="SSF55120">
    <property type="entry name" value="Pseudouridine synthase"/>
    <property type="match status" value="1"/>
</dbReference>
<dbReference type="Pfam" id="PF00849">
    <property type="entry name" value="PseudoU_synth_2"/>
    <property type="match status" value="1"/>
</dbReference>
<dbReference type="CDD" id="cd00165">
    <property type="entry name" value="S4"/>
    <property type="match status" value="1"/>
</dbReference>
<dbReference type="PROSITE" id="PS50889">
    <property type="entry name" value="S4"/>
    <property type="match status" value="1"/>
</dbReference>
<dbReference type="InterPro" id="IPR006225">
    <property type="entry name" value="PsdUridine_synth_RluC/D"/>
</dbReference>
<comment type="similarity">
    <text evidence="1 5">Belongs to the pseudouridine synthase RluA family.</text>
</comment>
<comment type="function">
    <text evidence="5">Responsible for synthesis of pseudouridine from uracil.</text>
</comment>
<keyword evidence="9" id="KW-1185">Reference proteome</keyword>
<dbReference type="InterPro" id="IPR036986">
    <property type="entry name" value="S4_RNA-bd_sf"/>
</dbReference>
<feature type="domain" description="RNA-binding S4" evidence="7">
    <location>
        <begin position="43"/>
        <end position="74"/>
    </location>
</feature>
<reference evidence="9" key="1">
    <citation type="journal article" date="2019" name="Int. J. Syst. Evol. Microbiol.">
        <title>The Global Catalogue of Microorganisms (GCM) 10K type strain sequencing project: providing services to taxonomists for standard genome sequencing and annotation.</title>
        <authorList>
            <consortium name="The Broad Institute Genomics Platform"/>
            <consortium name="The Broad Institute Genome Sequencing Center for Infectious Disease"/>
            <person name="Wu L."/>
            <person name="Ma J."/>
        </authorList>
    </citation>
    <scope>NUCLEOTIDE SEQUENCE [LARGE SCALE GENOMIC DNA]</scope>
    <source>
        <strain evidence="9">KCTC 42182</strain>
    </source>
</reference>
<dbReference type="Gene3D" id="3.10.290.10">
    <property type="entry name" value="RNA-binding S4 domain"/>
    <property type="match status" value="1"/>
</dbReference>
<evidence type="ECO:0000256" key="4">
    <source>
        <dbReference type="PROSITE-ProRule" id="PRU00182"/>
    </source>
</evidence>
<dbReference type="SUPFAM" id="SSF55174">
    <property type="entry name" value="Alpha-L RNA-binding motif"/>
    <property type="match status" value="1"/>
</dbReference>
<dbReference type="EC" id="5.4.99.-" evidence="5"/>
<dbReference type="EMBL" id="JBHRYJ010000001">
    <property type="protein sequence ID" value="MFC3675158.1"/>
    <property type="molecule type" value="Genomic_DNA"/>
</dbReference>
<dbReference type="InterPro" id="IPR020103">
    <property type="entry name" value="PsdUridine_synth_cat_dom_sf"/>
</dbReference>
<dbReference type="PANTHER" id="PTHR21600">
    <property type="entry name" value="MITOCHONDRIAL RNA PSEUDOURIDINE SYNTHASE"/>
    <property type="match status" value="1"/>
</dbReference>
<keyword evidence="4" id="KW-0694">RNA-binding</keyword>
<evidence type="ECO:0000313" key="8">
    <source>
        <dbReference type="EMBL" id="MFC3675158.1"/>
    </source>
</evidence>
<evidence type="ECO:0000256" key="1">
    <source>
        <dbReference type="ARBA" id="ARBA00010876"/>
    </source>
</evidence>
<evidence type="ECO:0000313" key="9">
    <source>
        <dbReference type="Proteomes" id="UP001595711"/>
    </source>
</evidence>
<dbReference type="NCBIfam" id="TIGR00005">
    <property type="entry name" value="rluA_subfam"/>
    <property type="match status" value="1"/>
</dbReference>
<accession>A0ABV7VDN7</accession>
<comment type="caution">
    <text evidence="8">The sequence shown here is derived from an EMBL/GenBank/DDBJ whole genome shotgun (WGS) entry which is preliminary data.</text>
</comment>
<dbReference type="InterPro" id="IPR050188">
    <property type="entry name" value="RluA_PseudoU_synthase"/>
</dbReference>
<evidence type="ECO:0000259" key="7">
    <source>
        <dbReference type="Pfam" id="PF01479"/>
    </source>
</evidence>
<name>A0ABV7VDN7_9PROT</name>
<comment type="catalytic activity">
    <reaction evidence="3">
        <text>uridine(1911/1915/1917) in 23S rRNA = pseudouridine(1911/1915/1917) in 23S rRNA</text>
        <dbReference type="Rhea" id="RHEA:42524"/>
        <dbReference type="Rhea" id="RHEA-COMP:10097"/>
        <dbReference type="Rhea" id="RHEA-COMP:10098"/>
        <dbReference type="ChEBI" id="CHEBI:65314"/>
        <dbReference type="ChEBI" id="CHEBI:65315"/>
        <dbReference type="EC" id="5.4.99.23"/>
    </reaction>
</comment>
<dbReference type="Pfam" id="PF01479">
    <property type="entry name" value="S4"/>
    <property type="match status" value="1"/>
</dbReference>
<keyword evidence="2 5" id="KW-0413">Isomerase</keyword>
<proteinExistence type="inferred from homology"/>
<dbReference type="InterPro" id="IPR006224">
    <property type="entry name" value="PsdUridine_synth_RluA-like_CS"/>
</dbReference>
<dbReference type="PROSITE" id="PS01129">
    <property type="entry name" value="PSI_RLU"/>
    <property type="match status" value="1"/>
</dbReference>
<dbReference type="InterPro" id="IPR002942">
    <property type="entry name" value="S4_RNA-bd"/>
</dbReference>
<evidence type="ECO:0000256" key="2">
    <source>
        <dbReference type="ARBA" id="ARBA00023235"/>
    </source>
</evidence>
<protein>
    <recommendedName>
        <fullName evidence="5">Pseudouridine synthase</fullName>
        <ecNumber evidence="5">5.4.99.-</ecNumber>
    </recommendedName>
</protein>
<dbReference type="RefSeq" id="WP_379723192.1">
    <property type="nucleotide sequence ID" value="NZ_JBHRYJ010000001.1"/>
</dbReference>